<comment type="subcellular location">
    <subcellularLocation>
        <location evidence="1">Cell membrane</location>
        <topology evidence="1">Multi-pass membrane protein</topology>
    </subcellularLocation>
</comment>
<keyword evidence="4 7" id="KW-0812">Transmembrane</keyword>
<dbReference type="PANTHER" id="PTHR30487">
    <property type="entry name" value="TYPE 4 PREPILIN-LIKE PROTEINS LEADER PEPTIDE-PROCESSING ENZYME"/>
    <property type="match status" value="1"/>
</dbReference>
<gene>
    <name evidence="10" type="ORF">HNR44_000293</name>
</gene>
<keyword evidence="10" id="KW-0808">Transferase</keyword>
<comment type="caution">
    <text evidence="10">The sequence shown here is derived from an EMBL/GenBank/DDBJ whole genome shotgun (WGS) entry which is preliminary data.</text>
</comment>
<reference evidence="10 11" key="1">
    <citation type="submission" date="2020-08" db="EMBL/GenBank/DDBJ databases">
        <title>Genomic Encyclopedia of Type Strains, Phase IV (KMG-IV): sequencing the most valuable type-strain genomes for metagenomic binning, comparative biology and taxonomic classification.</title>
        <authorList>
            <person name="Goeker M."/>
        </authorList>
    </citation>
    <scope>NUCLEOTIDE SEQUENCE [LARGE SCALE GENOMIC DNA]</scope>
    <source>
        <strain evidence="10 11">DSM 21769</strain>
    </source>
</reference>
<sequence>MLFELSFFLLLGLTFGSFFQVIGVRVPLGEPIAWSRSVCPRCKKILRARDLFPVLSYLITFGKCRYCAVRISPGYPLAEIVTASLFVLIYVRYQVSPETIMAIIVISLVIIVTITDLHYMRIPNSILAFFACLLIFVRIFLHPFDPWWDPFMAALLSFSVLFVLMNMSGGGLGGGDVKLFAVLGLAFGLLDLLLVFFLSTLVGTAIGIGSRILARLKPGQPFPFAPSIALAVIIVVMAGDWLWHWYSII</sequence>
<organism evidence="10 11">
    <name type="scientific">Geomicrobium halophilum</name>
    <dbReference type="NCBI Taxonomy" id="549000"/>
    <lineage>
        <taxon>Bacteria</taxon>
        <taxon>Bacillati</taxon>
        <taxon>Bacillota</taxon>
        <taxon>Bacilli</taxon>
        <taxon>Bacillales</taxon>
        <taxon>Geomicrobium</taxon>
    </lineage>
</organism>
<dbReference type="EMBL" id="JACHHJ010000001">
    <property type="protein sequence ID" value="MBB6448344.1"/>
    <property type="molecule type" value="Genomic_DNA"/>
</dbReference>
<feature type="transmembrane region" description="Helical" evidence="7">
    <location>
        <begin position="150"/>
        <end position="167"/>
    </location>
</feature>
<dbReference type="GO" id="GO:0006465">
    <property type="term" value="P:signal peptide processing"/>
    <property type="evidence" value="ECO:0007669"/>
    <property type="project" value="TreeGrafter"/>
</dbReference>
<comment type="similarity">
    <text evidence="2">Belongs to the peptidase A24 family.</text>
</comment>
<evidence type="ECO:0000313" key="11">
    <source>
        <dbReference type="Proteomes" id="UP000568839"/>
    </source>
</evidence>
<dbReference type="PANTHER" id="PTHR30487:SF0">
    <property type="entry name" value="PREPILIN LEADER PEPTIDASE_N-METHYLTRANSFERASE-RELATED"/>
    <property type="match status" value="1"/>
</dbReference>
<dbReference type="Pfam" id="PF06750">
    <property type="entry name" value="A24_N_bact"/>
    <property type="match status" value="1"/>
</dbReference>
<dbReference type="InterPro" id="IPR050882">
    <property type="entry name" value="Prepilin_peptidase/N-MTase"/>
</dbReference>
<evidence type="ECO:0000256" key="3">
    <source>
        <dbReference type="ARBA" id="ARBA00022475"/>
    </source>
</evidence>
<dbReference type="GO" id="GO:0004190">
    <property type="term" value="F:aspartic-type endopeptidase activity"/>
    <property type="evidence" value="ECO:0007669"/>
    <property type="project" value="UniProtKB-EC"/>
</dbReference>
<dbReference type="Gene3D" id="1.20.120.1220">
    <property type="match status" value="1"/>
</dbReference>
<feature type="transmembrane region" description="Helical" evidence="7">
    <location>
        <begin position="6"/>
        <end position="28"/>
    </location>
</feature>
<dbReference type="InterPro" id="IPR000045">
    <property type="entry name" value="Prepilin_IV_endopep_pep"/>
</dbReference>
<name>A0A841PKX5_9BACL</name>
<dbReference type="InterPro" id="IPR010627">
    <property type="entry name" value="Prepilin_pept_A24_N"/>
</dbReference>
<dbReference type="EC" id="3.4.23.43" evidence="10"/>
<evidence type="ECO:0000256" key="5">
    <source>
        <dbReference type="ARBA" id="ARBA00022989"/>
    </source>
</evidence>
<feature type="domain" description="Prepilin type IV endopeptidase peptidase" evidence="8">
    <location>
        <begin position="103"/>
        <end position="208"/>
    </location>
</feature>
<evidence type="ECO:0000313" key="10">
    <source>
        <dbReference type="EMBL" id="MBB6448344.1"/>
    </source>
</evidence>
<keyword evidence="3" id="KW-1003">Cell membrane</keyword>
<feature type="domain" description="Prepilin peptidase A24 N-terminal" evidence="9">
    <location>
        <begin position="10"/>
        <end position="92"/>
    </location>
</feature>
<feature type="transmembrane region" description="Helical" evidence="7">
    <location>
        <begin position="179"/>
        <end position="202"/>
    </location>
</feature>
<evidence type="ECO:0000259" key="9">
    <source>
        <dbReference type="Pfam" id="PF06750"/>
    </source>
</evidence>
<evidence type="ECO:0000259" key="8">
    <source>
        <dbReference type="Pfam" id="PF01478"/>
    </source>
</evidence>
<keyword evidence="11" id="KW-1185">Reference proteome</keyword>
<evidence type="ECO:0000256" key="2">
    <source>
        <dbReference type="ARBA" id="ARBA00005801"/>
    </source>
</evidence>
<evidence type="ECO:0000256" key="1">
    <source>
        <dbReference type="ARBA" id="ARBA00004651"/>
    </source>
</evidence>
<accession>A0A841PKX5</accession>
<keyword evidence="10" id="KW-0489">Methyltransferase</keyword>
<dbReference type="Proteomes" id="UP000568839">
    <property type="component" value="Unassembled WGS sequence"/>
</dbReference>
<evidence type="ECO:0000256" key="4">
    <source>
        <dbReference type="ARBA" id="ARBA00022692"/>
    </source>
</evidence>
<keyword evidence="10" id="KW-0378">Hydrolase</keyword>
<feature type="transmembrane region" description="Helical" evidence="7">
    <location>
        <begin position="99"/>
        <end position="119"/>
    </location>
</feature>
<dbReference type="EC" id="2.1.1.-" evidence="10"/>
<dbReference type="AlphaFoldDB" id="A0A841PKX5"/>
<evidence type="ECO:0000256" key="7">
    <source>
        <dbReference type="SAM" id="Phobius"/>
    </source>
</evidence>
<feature type="transmembrane region" description="Helical" evidence="7">
    <location>
        <begin position="222"/>
        <end position="243"/>
    </location>
</feature>
<dbReference type="Pfam" id="PF01478">
    <property type="entry name" value="Peptidase_A24"/>
    <property type="match status" value="1"/>
</dbReference>
<dbReference type="GO" id="GO:0008168">
    <property type="term" value="F:methyltransferase activity"/>
    <property type="evidence" value="ECO:0007669"/>
    <property type="project" value="UniProtKB-KW"/>
</dbReference>
<proteinExistence type="inferred from homology"/>
<feature type="transmembrane region" description="Helical" evidence="7">
    <location>
        <begin position="126"/>
        <end position="144"/>
    </location>
</feature>
<dbReference type="RefSeq" id="WP_184402350.1">
    <property type="nucleotide sequence ID" value="NZ_JACHHJ010000001.1"/>
</dbReference>
<protein>
    <submittedName>
        <fullName evidence="10">Leader peptidase (Prepilin peptidase)/N-methyltransferase</fullName>
        <ecNumber evidence="10">2.1.1.-</ecNumber>
        <ecNumber evidence="10">3.4.23.43</ecNumber>
    </submittedName>
</protein>
<dbReference type="GO" id="GO:0032259">
    <property type="term" value="P:methylation"/>
    <property type="evidence" value="ECO:0007669"/>
    <property type="project" value="UniProtKB-KW"/>
</dbReference>
<keyword evidence="5 7" id="KW-1133">Transmembrane helix</keyword>
<keyword evidence="6 7" id="KW-0472">Membrane</keyword>
<evidence type="ECO:0000256" key="6">
    <source>
        <dbReference type="ARBA" id="ARBA00023136"/>
    </source>
</evidence>
<dbReference type="GO" id="GO:0005886">
    <property type="term" value="C:plasma membrane"/>
    <property type="evidence" value="ECO:0007669"/>
    <property type="project" value="UniProtKB-SubCell"/>
</dbReference>